<evidence type="ECO:0000313" key="2">
    <source>
        <dbReference type="Proteomes" id="UP001374893"/>
    </source>
</evidence>
<evidence type="ECO:0000313" key="1">
    <source>
        <dbReference type="EMBL" id="BCX49777.1"/>
    </source>
</evidence>
<dbReference type="EMBL" id="AP024702">
    <property type="protein sequence ID" value="BCX49777.1"/>
    <property type="molecule type" value="Genomic_DNA"/>
</dbReference>
<name>A0ABN6HBB9_9BACT</name>
<sequence>MKYLPKIQQETRWSCGLACIESILLSIGVDFPQRDMLSKFATEFPDWSAHPGKIAPADFPSFFEAAGVPVNMLLPEDIPGTVAVLPGSIGAIVGREKWWKDEKRIELVDNWHALRLREVRDTKLIVMSPGFEPQESTVEVIPMDEVKMIQSRVYVFHRKMEDA</sequence>
<reference evidence="1 2" key="1">
    <citation type="submission" date="2021-06" db="EMBL/GenBank/DDBJ databases">
        <title>Complete genome of Haloferula helveola possessing various polysaccharide degrading enzymes.</title>
        <authorList>
            <person name="Takami H."/>
            <person name="Huang C."/>
            <person name="Hamasaki K."/>
        </authorList>
    </citation>
    <scope>NUCLEOTIDE SEQUENCE [LARGE SCALE GENOMIC DNA]</scope>
    <source>
        <strain evidence="1 2">CN-1</strain>
    </source>
</reference>
<keyword evidence="2" id="KW-1185">Reference proteome</keyword>
<protein>
    <recommendedName>
        <fullName evidence="3">Peptidase C39 domain-containing protein</fullName>
    </recommendedName>
</protein>
<dbReference type="Proteomes" id="UP001374893">
    <property type="component" value="Chromosome"/>
</dbReference>
<proteinExistence type="predicted"/>
<dbReference type="RefSeq" id="WP_338686525.1">
    <property type="nucleotide sequence ID" value="NZ_AP024702.1"/>
</dbReference>
<evidence type="ECO:0008006" key="3">
    <source>
        <dbReference type="Google" id="ProtNLM"/>
    </source>
</evidence>
<accession>A0ABN6HBB9</accession>
<gene>
    <name evidence="1" type="ORF">HAHE_36850</name>
</gene>
<organism evidence="1 2">
    <name type="scientific">Haloferula helveola</name>
    <dbReference type="NCBI Taxonomy" id="490095"/>
    <lineage>
        <taxon>Bacteria</taxon>
        <taxon>Pseudomonadati</taxon>
        <taxon>Verrucomicrobiota</taxon>
        <taxon>Verrucomicrobiia</taxon>
        <taxon>Verrucomicrobiales</taxon>
        <taxon>Verrucomicrobiaceae</taxon>
        <taxon>Haloferula</taxon>
    </lineage>
</organism>